<dbReference type="KEGG" id="alm:AO498_10180"/>
<dbReference type="AlphaFoldDB" id="A0A142ENU0"/>
<evidence type="ECO:0000313" key="2">
    <source>
        <dbReference type="Proteomes" id="UP000073816"/>
    </source>
</evidence>
<name>A0A142ENU0_9BACT</name>
<keyword evidence="2" id="KW-1185">Reference proteome</keyword>
<organism evidence="1 2">
    <name type="scientific">Algoriphagus sanaruensis</name>
    <dbReference type="NCBI Taxonomy" id="1727163"/>
    <lineage>
        <taxon>Bacteria</taxon>
        <taxon>Pseudomonadati</taxon>
        <taxon>Bacteroidota</taxon>
        <taxon>Cytophagia</taxon>
        <taxon>Cytophagales</taxon>
        <taxon>Cyclobacteriaceae</taxon>
        <taxon>Algoriphagus</taxon>
    </lineage>
</organism>
<reference evidence="2" key="1">
    <citation type="submission" date="2015-09" db="EMBL/GenBank/DDBJ databases">
        <title>Complete sequence of Algoriphagus sp. M8-2.</title>
        <authorList>
            <person name="Shintani M."/>
        </authorList>
    </citation>
    <scope>NUCLEOTIDE SEQUENCE [LARGE SCALE GENOMIC DNA]</scope>
    <source>
        <strain evidence="2">M8-2</strain>
    </source>
</reference>
<accession>A0A142ENU0</accession>
<dbReference type="EMBL" id="CP012836">
    <property type="protein sequence ID" value="AMQ56795.1"/>
    <property type="molecule type" value="Genomic_DNA"/>
</dbReference>
<protein>
    <submittedName>
        <fullName evidence="1">Uncharacterized protein</fullName>
    </submittedName>
</protein>
<gene>
    <name evidence="1" type="ORF">AO498_10180</name>
</gene>
<reference evidence="1 2" key="2">
    <citation type="journal article" date="2016" name="Genome Announc.">
        <title>Complete Genome Sequence of Algoriphagus sp. Strain M8-2, Isolated from a Brackish Lake.</title>
        <authorList>
            <person name="Muraguchi Y."/>
            <person name="Kushimoto K."/>
            <person name="Ohtsubo Y."/>
            <person name="Suzuki T."/>
            <person name="Dohra H."/>
            <person name="Kimbara K."/>
            <person name="Shintani M."/>
        </authorList>
    </citation>
    <scope>NUCLEOTIDE SEQUENCE [LARGE SCALE GENOMIC DNA]</scope>
    <source>
        <strain evidence="1 2">M8-2</strain>
    </source>
</reference>
<sequence length="116" mass="13611">MFDLLDEVYQMEEFDPGFPMIYDFSNCTAIAYRIEVLTFIERIRKQRAGLKIKKRVGIIISSLNQKFLVKLFLELAKGIGLEVEMFEDKKSCIAWMTSNEELQQKYLAALVKNQEF</sequence>
<proteinExistence type="predicted"/>
<dbReference type="PATRIC" id="fig|1727163.4.peg.2128"/>
<dbReference type="Proteomes" id="UP000073816">
    <property type="component" value="Chromosome"/>
</dbReference>
<evidence type="ECO:0000313" key="1">
    <source>
        <dbReference type="EMBL" id="AMQ56795.1"/>
    </source>
</evidence>